<dbReference type="SUPFAM" id="SSF47757">
    <property type="entry name" value="Chemotaxis receptor methyltransferase CheR, N-terminal domain"/>
    <property type="match status" value="1"/>
</dbReference>
<dbReference type="SUPFAM" id="SSF53335">
    <property type="entry name" value="S-adenosyl-L-methionine-dependent methyltransferases"/>
    <property type="match status" value="1"/>
</dbReference>
<dbReference type="Gene3D" id="3.40.50.150">
    <property type="entry name" value="Vaccinia Virus protein VP39"/>
    <property type="match status" value="1"/>
</dbReference>
<dbReference type="SMART" id="SM00138">
    <property type="entry name" value="MeTrc"/>
    <property type="match status" value="1"/>
</dbReference>
<evidence type="ECO:0000256" key="4">
    <source>
        <dbReference type="ARBA" id="ARBA00022691"/>
    </source>
</evidence>
<dbReference type="InterPro" id="IPR026024">
    <property type="entry name" value="Chemotaxis_MeTrfase_CheR"/>
</dbReference>
<evidence type="ECO:0000256" key="5">
    <source>
        <dbReference type="PIRNR" id="PIRNR000410"/>
    </source>
</evidence>
<evidence type="ECO:0000313" key="8">
    <source>
        <dbReference type="EMBL" id="AJQ96327.1"/>
    </source>
</evidence>
<feature type="domain" description="CheR-type methyltransferase" evidence="7">
    <location>
        <begin position="7"/>
        <end position="278"/>
    </location>
</feature>
<dbReference type="STRING" id="1445510.YC6258_04293"/>
<feature type="binding site" evidence="6">
    <location>
        <position position="151"/>
    </location>
    <ligand>
        <name>S-adenosyl-L-methionine</name>
        <dbReference type="ChEBI" id="CHEBI:59789"/>
    </ligand>
</feature>
<feature type="binding site" evidence="6">
    <location>
        <position position="85"/>
    </location>
    <ligand>
        <name>S-adenosyl-L-methionine</name>
        <dbReference type="ChEBI" id="CHEBI:59789"/>
    </ligand>
</feature>
<evidence type="ECO:0000259" key="7">
    <source>
        <dbReference type="PROSITE" id="PS50123"/>
    </source>
</evidence>
<proteinExistence type="predicted"/>
<organism evidence="8 9">
    <name type="scientific">Gynuella sunshinyii YC6258</name>
    <dbReference type="NCBI Taxonomy" id="1445510"/>
    <lineage>
        <taxon>Bacteria</taxon>
        <taxon>Pseudomonadati</taxon>
        <taxon>Pseudomonadota</taxon>
        <taxon>Gammaproteobacteria</taxon>
        <taxon>Oceanospirillales</taxon>
        <taxon>Saccharospirillaceae</taxon>
        <taxon>Gynuella</taxon>
    </lineage>
</organism>
<feature type="binding site" evidence="6">
    <location>
        <position position="125"/>
    </location>
    <ligand>
        <name>S-adenosyl-L-methionine</name>
        <dbReference type="ChEBI" id="CHEBI:59789"/>
    </ligand>
</feature>
<dbReference type="RefSeq" id="WP_044618362.1">
    <property type="nucleotide sequence ID" value="NZ_CP007142.1"/>
</dbReference>
<dbReference type="AlphaFoldDB" id="A0A0C5VNS9"/>
<comment type="catalytic activity">
    <reaction evidence="1 5">
        <text>L-glutamyl-[protein] + S-adenosyl-L-methionine = [protein]-L-glutamate 5-O-methyl ester + S-adenosyl-L-homocysteine</text>
        <dbReference type="Rhea" id="RHEA:24452"/>
        <dbReference type="Rhea" id="RHEA-COMP:10208"/>
        <dbReference type="Rhea" id="RHEA-COMP:10311"/>
        <dbReference type="ChEBI" id="CHEBI:29973"/>
        <dbReference type="ChEBI" id="CHEBI:57856"/>
        <dbReference type="ChEBI" id="CHEBI:59789"/>
        <dbReference type="ChEBI" id="CHEBI:82795"/>
        <dbReference type="EC" id="2.1.1.80"/>
    </reaction>
</comment>
<evidence type="ECO:0000256" key="2">
    <source>
        <dbReference type="ARBA" id="ARBA00022603"/>
    </source>
</evidence>
<feature type="binding site" evidence="6">
    <location>
        <begin position="207"/>
        <end position="208"/>
    </location>
    <ligand>
        <name>S-adenosyl-L-methionine</name>
        <dbReference type="ChEBI" id="CHEBI:59789"/>
    </ligand>
</feature>
<keyword evidence="9" id="KW-1185">Reference proteome</keyword>
<feature type="binding site" evidence="6">
    <location>
        <position position="89"/>
    </location>
    <ligand>
        <name>S-adenosyl-L-methionine</name>
        <dbReference type="ChEBI" id="CHEBI:59789"/>
    </ligand>
</feature>
<dbReference type="InterPro" id="IPR000780">
    <property type="entry name" value="CheR_MeTrfase"/>
</dbReference>
<dbReference type="InterPro" id="IPR029063">
    <property type="entry name" value="SAM-dependent_MTases_sf"/>
</dbReference>
<dbReference type="HOGENOM" id="CLU_025854_0_0_6"/>
<reference evidence="8 9" key="1">
    <citation type="submission" date="2014-01" db="EMBL/GenBank/DDBJ databases">
        <title>Full genme sequencing of cellulolytic bacterium Gynuella sunshinyii YC6258T gen. nov., sp. nov.</title>
        <authorList>
            <person name="Khan H."/>
            <person name="Chung E.J."/>
            <person name="Chung Y.R."/>
        </authorList>
    </citation>
    <scope>NUCLEOTIDE SEQUENCE [LARGE SCALE GENOMIC DNA]</scope>
    <source>
        <strain evidence="8 9">YC6258</strain>
    </source>
</reference>
<evidence type="ECO:0000256" key="1">
    <source>
        <dbReference type="ARBA" id="ARBA00001541"/>
    </source>
</evidence>
<dbReference type="Pfam" id="PF03705">
    <property type="entry name" value="CheR_N"/>
    <property type="match status" value="1"/>
</dbReference>
<dbReference type="GO" id="GO:0032259">
    <property type="term" value="P:methylation"/>
    <property type="evidence" value="ECO:0007669"/>
    <property type="project" value="UniProtKB-KW"/>
</dbReference>
<feature type="binding site" evidence="6">
    <location>
        <begin position="224"/>
        <end position="225"/>
    </location>
    <ligand>
        <name>S-adenosyl-L-methionine</name>
        <dbReference type="ChEBI" id="CHEBI:59789"/>
    </ligand>
</feature>
<dbReference type="EC" id="2.1.1.80" evidence="5"/>
<dbReference type="Gene3D" id="1.10.155.10">
    <property type="entry name" value="Chemotaxis receptor methyltransferase CheR, N-terminal domain"/>
    <property type="match status" value="1"/>
</dbReference>
<dbReference type="OrthoDB" id="9816309at2"/>
<evidence type="ECO:0000313" key="9">
    <source>
        <dbReference type="Proteomes" id="UP000032266"/>
    </source>
</evidence>
<dbReference type="InterPro" id="IPR050903">
    <property type="entry name" value="Bact_Chemotaxis_MeTrfase"/>
</dbReference>
<dbReference type="PATRIC" id="fig|1445510.3.peg.4261"/>
<dbReference type="GO" id="GO:0008983">
    <property type="term" value="F:protein-glutamate O-methyltransferase activity"/>
    <property type="evidence" value="ECO:0007669"/>
    <property type="project" value="UniProtKB-EC"/>
</dbReference>
<comment type="function">
    <text evidence="5">Methylation of the membrane-bound methyl-accepting chemotaxis proteins (MCP) to form gamma-glutamyl methyl ester residues in MCP.</text>
</comment>
<dbReference type="PANTHER" id="PTHR24422">
    <property type="entry name" value="CHEMOTAXIS PROTEIN METHYLTRANSFERASE"/>
    <property type="match status" value="1"/>
</dbReference>
<name>A0A0C5VNS9_9GAMM</name>
<sequence length="278" mass="32660">MTTAEEFKYRQLPMTENDFRLIARVAYQLTGIVLADHKKNMVYSRIVRRVRKLGLPDFRSYCQILENPDDEEINEFVNAITTNLTSFFRESHHFESLRQKVIPQLLTNPTKKVRIWSAGCSTGEEAYSIAIVLHEFFKNRREWDVKVLATDLDSNVLETGRQGVYERARVESLSQAQIEASFIIDKHQETVTVKDNIKQYIRFNRLNLLNEWPMQGHFDVIFCRNVVIYFDKVTQNKLFRRYADILNPQGYLFIGHSEQLGEAAALFSYQGKTEYRKK</sequence>
<keyword evidence="2 5" id="KW-0489">Methyltransferase</keyword>
<dbReference type="InterPro" id="IPR022641">
    <property type="entry name" value="CheR_N"/>
</dbReference>
<dbReference type="EMBL" id="CP007142">
    <property type="protein sequence ID" value="AJQ96327.1"/>
    <property type="molecule type" value="Genomic_DNA"/>
</dbReference>
<accession>A0A0C5VNS9</accession>
<dbReference type="KEGG" id="gsn:YC6258_04293"/>
<gene>
    <name evidence="8" type="ORF">YC6258_04293</name>
</gene>
<protein>
    <recommendedName>
        <fullName evidence="5">Chemotaxis protein methyltransferase</fullName>
        <ecNumber evidence="5">2.1.1.80</ecNumber>
    </recommendedName>
</protein>
<dbReference type="InterPro" id="IPR036804">
    <property type="entry name" value="CheR_N_sf"/>
</dbReference>
<dbReference type="PIRSF" id="PIRSF000410">
    <property type="entry name" value="CheR"/>
    <property type="match status" value="1"/>
</dbReference>
<dbReference type="Proteomes" id="UP000032266">
    <property type="component" value="Chromosome"/>
</dbReference>
<dbReference type="PANTHER" id="PTHR24422:SF19">
    <property type="entry name" value="CHEMOTAXIS PROTEIN METHYLTRANSFERASE"/>
    <property type="match status" value="1"/>
</dbReference>
<dbReference type="PROSITE" id="PS50123">
    <property type="entry name" value="CHER"/>
    <property type="match status" value="1"/>
</dbReference>
<dbReference type="InterPro" id="IPR022642">
    <property type="entry name" value="CheR_C"/>
</dbReference>
<feature type="binding site" evidence="6">
    <location>
        <position position="83"/>
    </location>
    <ligand>
        <name>S-adenosyl-L-methionine</name>
        <dbReference type="ChEBI" id="CHEBI:59789"/>
    </ligand>
</feature>
<dbReference type="PRINTS" id="PR00996">
    <property type="entry name" value="CHERMTFRASE"/>
</dbReference>
<evidence type="ECO:0000256" key="3">
    <source>
        <dbReference type="ARBA" id="ARBA00022679"/>
    </source>
</evidence>
<keyword evidence="4 5" id="KW-0949">S-adenosyl-L-methionine</keyword>
<dbReference type="Pfam" id="PF01739">
    <property type="entry name" value="CheR"/>
    <property type="match status" value="1"/>
</dbReference>
<evidence type="ECO:0000256" key="6">
    <source>
        <dbReference type="PIRSR" id="PIRSR000410-1"/>
    </source>
</evidence>
<keyword evidence="3 5" id="KW-0808">Transferase</keyword>